<dbReference type="RefSeq" id="WP_380860897.1">
    <property type="nucleotide sequence ID" value="NZ_JBHRXV010000009.1"/>
</dbReference>
<dbReference type="Gene3D" id="3.30.450.150">
    <property type="entry name" value="Haem-degrading domain"/>
    <property type="match status" value="1"/>
</dbReference>
<evidence type="ECO:0000256" key="1">
    <source>
        <dbReference type="SAM" id="SignalP"/>
    </source>
</evidence>
<dbReference type="EMBL" id="JBHRXV010000009">
    <property type="protein sequence ID" value="MFC3712973.1"/>
    <property type="molecule type" value="Genomic_DNA"/>
</dbReference>
<dbReference type="InterPro" id="IPR038084">
    <property type="entry name" value="PduO/GlcC-like_sf"/>
</dbReference>
<feature type="signal peptide" evidence="1">
    <location>
        <begin position="1"/>
        <end position="19"/>
    </location>
</feature>
<dbReference type="PANTHER" id="PTHR34309:SF1">
    <property type="entry name" value="PROTEIN GLCG"/>
    <property type="match status" value="1"/>
</dbReference>
<protein>
    <submittedName>
        <fullName evidence="2">Heme-binding protein</fullName>
    </submittedName>
</protein>
<dbReference type="Pfam" id="PF03928">
    <property type="entry name" value="HbpS-like"/>
    <property type="match status" value="1"/>
</dbReference>
<feature type="chain" id="PRO_5046123730" evidence="1">
    <location>
        <begin position="20"/>
        <end position="153"/>
    </location>
</feature>
<reference evidence="3" key="1">
    <citation type="journal article" date="2019" name="Int. J. Syst. Evol. Microbiol.">
        <title>The Global Catalogue of Microorganisms (GCM) 10K type strain sequencing project: providing services to taxonomists for standard genome sequencing and annotation.</title>
        <authorList>
            <consortium name="The Broad Institute Genomics Platform"/>
            <consortium name="The Broad Institute Genome Sequencing Center for Infectious Disease"/>
            <person name="Wu L."/>
            <person name="Ma J."/>
        </authorList>
    </citation>
    <scope>NUCLEOTIDE SEQUENCE [LARGE SCALE GENOMIC DNA]</scope>
    <source>
        <strain evidence="3">KCTC 42644</strain>
    </source>
</reference>
<accession>A0ABV7XD84</accession>
<dbReference type="SUPFAM" id="SSF143744">
    <property type="entry name" value="GlcG-like"/>
    <property type="match status" value="1"/>
</dbReference>
<evidence type="ECO:0000313" key="3">
    <source>
        <dbReference type="Proteomes" id="UP001595615"/>
    </source>
</evidence>
<dbReference type="Proteomes" id="UP001595615">
    <property type="component" value="Unassembled WGS sequence"/>
</dbReference>
<sequence length="153" mass="15393">MLKPFLLALALAAPVAAQAPYTTTTIGVAQADTMMAAAVKEAEARKLALAIVVVDEAGRIVLARRMDGALPHAFELAKRKAMTAALIRASTAAAAEGFAKGDHTLLAIDNMLPIAGGLPVKDGVKTIGAIGASGSPPATDEAVAQAGLAALRN</sequence>
<evidence type="ECO:0000313" key="2">
    <source>
        <dbReference type="EMBL" id="MFC3712973.1"/>
    </source>
</evidence>
<dbReference type="InterPro" id="IPR005624">
    <property type="entry name" value="PduO/GlcC-like"/>
</dbReference>
<dbReference type="PANTHER" id="PTHR34309">
    <property type="entry name" value="SLR1406 PROTEIN"/>
    <property type="match status" value="1"/>
</dbReference>
<comment type="caution">
    <text evidence="2">The sequence shown here is derived from an EMBL/GenBank/DDBJ whole genome shotgun (WGS) entry which is preliminary data.</text>
</comment>
<keyword evidence="1" id="KW-0732">Signal</keyword>
<name>A0ABV7XD84_9SPHN</name>
<keyword evidence="3" id="KW-1185">Reference proteome</keyword>
<proteinExistence type="predicted"/>
<gene>
    <name evidence="2" type="ORF">ACFOMD_10345</name>
</gene>
<dbReference type="InterPro" id="IPR052517">
    <property type="entry name" value="GlcG_carb_metab_protein"/>
</dbReference>
<organism evidence="2 3">
    <name type="scientific">Sphingoaurantiacus capsulatus</name>
    <dbReference type="NCBI Taxonomy" id="1771310"/>
    <lineage>
        <taxon>Bacteria</taxon>
        <taxon>Pseudomonadati</taxon>
        <taxon>Pseudomonadota</taxon>
        <taxon>Alphaproteobacteria</taxon>
        <taxon>Sphingomonadales</taxon>
        <taxon>Sphingosinicellaceae</taxon>
        <taxon>Sphingoaurantiacus</taxon>
    </lineage>
</organism>